<feature type="region of interest" description="Disordered" evidence="1">
    <location>
        <begin position="477"/>
        <end position="502"/>
    </location>
</feature>
<feature type="region of interest" description="Disordered" evidence="1">
    <location>
        <begin position="403"/>
        <end position="430"/>
    </location>
</feature>
<feature type="compositionally biased region" description="Pro residues" evidence="1">
    <location>
        <begin position="910"/>
        <end position="921"/>
    </location>
</feature>
<dbReference type="Gene3D" id="2.60.40.10">
    <property type="entry name" value="Immunoglobulins"/>
    <property type="match status" value="1"/>
</dbReference>
<feature type="compositionally biased region" description="Polar residues" evidence="1">
    <location>
        <begin position="1027"/>
        <end position="1038"/>
    </location>
</feature>
<dbReference type="Proteomes" id="UP000250140">
    <property type="component" value="Unassembled WGS sequence"/>
</dbReference>
<feature type="compositionally biased region" description="Polar residues" evidence="1">
    <location>
        <begin position="804"/>
        <end position="828"/>
    </location>
</feature>
<dbReference type="OrthoDB" id="5572782at2759"/>
<reference evidence="3 4" key="1">
    <citation type="journal article" date="2016" name="Nat. Commun.">
        <title>Ectomycorrhizal ecology is imprinted in the genome of the dominant symbiotic fungus Cenococcum geophilum.</title>
        <authorList>
            <consortium name="DOE Joint Genome Institute"/>
            <person name="Peter M."/>
            <person name="Kohler A."/>
            <person name="Ohm R.A."/>
            <person name="Kuo A."/>
            <person name="Krutzmann J."/>
            <person name="Morin E."/>
            <person name="Arend M."/>
            <person name="Barry K.W."/>
            <person name="Binder M."/>
            <person name="Choi C."/>
            <person name="Clum A."/>
            <person name="Copeland A."/>
            <person name="Grisel N."/>
            <person name="Haridas S."/>
            <person name="Kipfer T."/>
            <person name="LaButti K."/>
            <person name="Lindquist E."/>
            <person name="Lipzen A."/>
            <person name="Maire R."/>
            <person name="Meier B."/>
            <person name="Mihaltcheva S."/>
            <person name="Molinier V."/>
            <person name="Murat C."/>
            <person name="Poggeler S."/>
            <person name="Quandt C.A."/>
            <person name="Sperisen C."/>
            <person name="Tritt A."/>
            <person name="Tisserant E."/>
            <person name="Crous P.W."/>
            <person name="Henrissat B."/>
            <person name="Nehls U."/>
            <person name="Egli S."/>
            <person name="Spatafora J.W."/>
            <person name="Grigoriev I.V."/>
            <person name="Martin F.M."/>
        </authorList>
    </citation>
    <scope>NUCLEOTIDE SEQUENCE [LARGE SCALE GENOMIC DNA]</scope>
    <source>
        <strain evidence="3 4">CBS 207.34</strain>
    </source>
</reference>
<feature type="compositionally biased region" description="Polar residues" evidence="1">
    <location>
        <begin position="755"/>
        <end position="771"/>
    </location>
</feature>
<sequence>MLSEHHHTLYWHPDAAHVTMEGLVFYSSGWLKTVCIVTAFFWLGYRAYQVLSKPVDELVGLLGLEVPVAPVVSLAGIKADGILLHWKPPDQRSSVVKYLVRVNGIDIGDVAPQETSVTITNLQPDYHYVVRIVTLNSANFQAPSPPLRLKTLPASSEQFYNTAIHKDDYDASEDNDSNPAPVVRPCKAFADATLPPPTPPPMTREHSNSQSRMKRVEPGRRNSPASQTADQTSIAQESAESEVSIQQLTERLETLRRDIEEVEKQIADEEEEFQNARTSLVRERDEKKQALKEREDASRELRKQVATLERANIAAQARKVSQEKLLHQKENERLKIKEDIAHWENEIRKMGVDVERIRKEKIDYEESSAKKLEELKSKHAEEMQTNKSLQEVVRQRAIEVQTLEEQKRRSENGEDDGDQQDRNAVAEAEEDRQWLQTLSALQQRYAAAWNIFQEAENANREARRQLAFLEQRRASQPHLFAPVPPQDVLPTRRGSQRRRTTSIRNEAVSSAAPGGFVMSTAPPFNTSISSISPTFANPNPYFNINNGMALPPPNNASSFSPAEVEAFTGGAPMSPTAGSLLPSGLFGDDADRIDLDGDDLSLGSGFEALGKLQSGPGPLPGLGAPQTLEHSMQSPSSPVSIQSRSPSVFASPRDSNSHLSFYPTTENIIDSDKRSIGSTSSSLATGGNAPTTRFGNLFGLNRQRGKTLSDQGPPLGSLKGSQSHSMPRQDHNELDPIGTQRRRGSHSGAWLEAFTRSSSSKTAAAESQSSPKHIATRRRAFNMFGSKGDPWLTTTLGLDRRPSSPRQGSTKSTETSLLPRPSTESQQRFGWPIDGFGQRSSPLGPDWGIVNNSSWSRHPSRRPSIQYGSSASLGHDAMFGDAADFPATTRSPTQAPIGTRPQSSASLIPPSVPMPPTPPKQLNPTAPNFKSIFVRDKKAEKAEKAAERAADKEAKKAEKSGEKKARSEKSDKSSRKEKDRGTASEIFTMDSAKDTSPLDPRRSRDNRSISTAAESTSSPRESLERFVSQTPSESQAPSSIGKESFMQKLSRKSSSGKFFPAFGKEKGSLFSKKTSEVGTPDETDEDGTGSGSMLGKSVDSISGSPLLGAGIIKDNRGSGLSWSSLKRMGKRGDKTPSLHESIASEATGDEEDGAVQPPLESVLGPV</sequence>
<feature type="compositionally biased region" description="Polar residues" evidence="1">
    <location>
        <begin position="223"/>
        <end position="243"/>
    </location>
</feature>
<keyword evidence="4" id="KW-1185">Reference proteome</keyword>
<accession>A0A8E2JWZ7</accession>
<feature type="compositionally biased region" description="Polar residues" evidence="1">
    <location>
        <begin position="653"/>
        <end position="668"/>
    </location>
</feature>
<feature type="compositionally biased region" description="Polar residues" evidence="1">
    <location>
        <begin position="888"/>
        <end position="906"/>
    </location>
</feature>
<dbReference type="AlphaFoldDB" id="A0A8E2JWZ7"/>
<feature type="compositionally biased region" description="Polar residues" evidence="1">
    <location>
        <begin position="676"/>
        <end position="694"/>
    </location>
</feature>
<dbReference type="InterPro" id="IPR013783">
    <property type="entry name" value="Ig-like_fold"/>
</dbReference>
<feature type="region of interest" description="Disordered" evidence="1">
    <location>
        <begin position="189"/>
        <end position="243"/>
    </location>
</feature>
<dbReference type="CDD" id="cd00063">
    <property type="entry name" value="FN3"/>
    <property type="match status" value="1"/>
</dbReference>
<proteinExistence type="predicted"/>
<dbReference type="SMART" id="SM00060">
    <property type="entry name" value="FN3"/>
    <property type="match status" value="1"/>
</dbReference>
<dbReference type="EMBL" id="KV748900">
    <property type="protein sequence ID" value="OCL12244.1"/>
    <property type="molecule type" value="Genomic_DNA"/>
</dbReference>
<evidence type="ECO:0000259" key="2">
    <source>
        <dbReference type="PROSITE" id="PS50853"/>
    </source>
</evidence>
<feature type="compositionally biased region" description="Basic and acidic residues" evidence="1">
    <location>
        <begin position="933"/>
        <end position="982"/>
    </location>
</feature>
<evidence type="ECO:0000256" key="1">
    <source>
        <dbReference type="SAM" id="MobiDB-lite"/>
    </source>
</evidence>
<feature type="region of interest" description="Disordered" evidence="1">
    <location>
        <begin position="854"/>
        <end position="1166"/>
    </location>
</feature>
<feature type="compositionally biased region" description="Low complexity" evidence="1">
    <location>
        <begin position="612"/>
        <end position="648"/>
    </location>
</feature>
<feature type="region of interest" description="Disordered" evidence="1">
    <location>
        <begin position="612"/>
        <end position="829"/>
    </location>
</feature>
<feature type="domain" description="Fibronectin type-III" evidence="2">
    <location>
        <begin position="66"/>
        <end position="154"/>
    </location>
</feature>
<dbReference type="Pfam" id="PF00041">
    <property type="entry name" value="fn3"/>
    <property type="match status" value="1"/>
</dbReference>
<dbReference type="PANTHER" id="PTHR23159:SF31">
    <property type="entry name" value="CENTROSOME-ASSOCIATED PROTEIN CEP250 ISOFORM X1"/>
    <property type="match status" value="1"/>
</dbReference>
<name>A0A8E2JWZ7_9PEZI</name>
<protein>
    <recommendedName>
        <fullName evidence="2">Fibronectin type-III domain-containing protein</fullName>
    </recommendedName>
</protein>
<feature type="compositionally biased region" description="Basic and acidic residues" evidence="1">
    <location>
        <begin position="280"/>
        <end position="300"/>
    </location>
</feature>
<dbReference type="SUPFAM" id="SSF49265">
    <property type="entry name" value="Fibronectin type III"/>
    <property type="match status" value="1"/>
</dbReference>
<dbReference type="PANTHER" id="PTHR23159">
    <property type="entry name" value="CENTROSOMAL PROTEIN 2"/>
    <property type="match status" value="1"/>
</dbReference>
<feature type="region of interest" description="Disordered" evidence="1">
    <location>
        <begin position="270"/>
        <end position="300"/>
    </location>
</feature>
<gene>
    <name evidence="3" type="ORF">AOQ84DRAFT_312544</name>
</gene>
<dbReference type="PROSITE" id="PS50853">
    <property type="entry name" value="FN3"/>
    <property type="match status" value="1"/>
</dbReference>
<dbReference type="InterPro" id="IPR003961">
    <property type="entry name" value="FN3_dom"/>
</dbReference>
<feature type="compositionally biased region" description="Polar residues" evidence="1">
    <location>
        <begin position="1008"/>
        <end position="1020"/>
    </location>
</feature>
<organism evidence="3 4">
    <name type="scientific">Glonium stellatum</name>
    <dbReference type="NCBI Taxonomy" id="574774"/>
    <lineage>
        <taxon>Eukaryota</taxon>
        <taxon>Fungi</taxon>
        <taxon>Dikarya</taxon>
        <taxon>Ascomycota</taxon>
        <taxon>Pezizomycotina</taxon>
        <taxon>Dothideomycetes</taxon>
        <taxon>Pleosporomycetidae</taxon>
        <taxon>Gloniales</taxon>
        <taxon>Gloniaceae</taxon>
        <taxon>Glonium</taxon>
    </lineage>
</organism>
<dbReference type="InterPro" id="IPR036116">
    <property type="entry name" value="FN3_sf"/>
</dbReference>
<evidence type="ECO:0000313" key="4">
    <source>
        <dbReference type="Proteomes" id="UP000250140"/>
    </source>
</evidence>
<evidence type="ECO:0000313" key="3">
    <source>
        <dbReference type="EMBL" id="OCL12244.1"/>
    </source>
</evidence>